<evidence type="ECO:0000313" key="2">
    <source>
        <dbReference type="Proteomes" id="UP000192847"/>
    </source>
</evidence>
<name>A0ABX3TJD5_9MYCO</name>
<proteinExistence type="predicted"/>
<dbReference type="EMBL" id="MVIL01000057">
    <property type="protein sequence ID" value="ORB78937.1"/>
    <property type="molecule type" value="Genomic_DNA"/>
</dbReference>
<protein>
    <submittedName>
        <fullName evidence="1">Uncharacterized protein</fullName>
    </submittedName>
</protein>
<evidence type="ECO:0000313" key="1">
    <source>
        <dbReference type="EMBL" id="ORB78937.1"/>
    </source>
</evidence>
<comment type="caution">
    <text evidence="1">The sequence shown here is derived from an EMBL/GenBank/DDBJ whole genome shotgun (WGS) entry which is preliminary data.</text>
</comment>
<organism evidence="1 2">
    <name type="scientific">Mycobacterium timonense</name>
    <dbReference type="NCBI Taxonomy" id="701043"/>
    <lineage>
        <taxon>Bacteria</taxon>
        <taxon>Bacillati</taxon>
        <taxon>Actinomycetota</taxon>
        <taxon>Actinomycetes</taxon>
        <taxon>Mycobacteriales</taxon>
        <taxon>Mycobacteriaceae</taxon>
        <taxon>Mycobacterium</taxon>
        <taxon>Mycobacterium avium complex (MAC)</taxon>
    </lineage>
</organism>
<reference evidence="1 2" key="1">
    <citation type="submission" date="2017-02" db="EMBL/GenBank/DDBJ databases">
        <title>The new phylogeny of genus Mycobacterium.</title>
        <authorList>
            <person name="Tortoli E."/>
            <person name="Trovato A."/>
            <person name="Cirillo D.M."/>
        </authorList>
    </citation>
    <scope>NUCLEOTIDE SEQUENCE [LARGE SCALE GENOMIC DNA]</scope>
    <source>
        <strain evidence="1 2">CCUG 56329</strain>
    </source>
</reference>
<gene>
    <name evidence="1" type="ORF">BST46_16510</name>
</gene>
<accession>A0ABX3TJD5</accession>
<keyword evidence="2" id="KW-1185">Reference proteome</keyword>
<sequence length="59" mass="6496">MDFVEVMEIEDGLIGRPVACLRSHTMGLVDHRAQLLAMVAIFGVPCFCLEGERSPLLAH</sequence>
<dbReference type="Proteomes" id="UP000192847">
    <property type="component" value="Unassembled WGS sequence"/>
</dbReference>